<keyword evidence="3" id="KW-1185">Reference proteome</keyword>
<dbReference type="Proteomes" id="UP000838308">
    <property type="component" value="Unassembled WGS sequence"/>
</dbReference>
<evidence type="ECO:0000313" key="3">
    <source>
        <dbReference type="Proteomes" id="UP000838308"/>
    </source>
</evidence>
<dbReference type="EMBL" id="CALBWS010000047">
    <property type="protein sequence ID" value="CAH2717429.1"/>
    <property type="molecule type" value="Genomic_DNA"/>
</dbReference>
<evidence type="ECO:0000313" key="2">
    <source>
        <dbReference type="EMBL" id="CAH2717429.1"/>
    </source>
</evidence>
<accession>A0ABM9EXL8</accession>
<proteinExistence type="predicted"/>
<evidence type="ECO:0008006" key="4">
    <source>
        <dbReference type="Google" id="ProtNLM"/>
    </source>
</evidence>
<feature type="coiled-coil region" evidence="1">
    <location>
        <begin position="352"/>
        <end position="393"/>
    </location>
</feature>
<sequence>MSYQKDILPHEQNILHQFLSIALGGNSYLHPLIENCYKKKEWEYYEAFQRSGLKGNPLFSMYTTKSEEKIRQVAGMVEWCYQNHQFAQLDQLIKKGYKFVYQYLHQHAQIDFEHFIRAFATRQKSKTVKEIELFYQNIVLWYLCVRENKPFNTKNVTWLSFQEVLHSVMNEIKLEEINFSNQMVEKHKEEIDDLYEEYNIPKNLCFDSLGSFLEYLIGISLKKIYESNPYCDAEKAQQQVFQESPAKYIGALGGWLKTLKIQELDATEQMPFTKRDLDMVFLELLYAKKYNHITKDEQDLFFMTCLYLKCLSSHYRETKLLYLDQSKQDYYLEMKSKETRIIEGEVDLLRRQQQWQLTNKRQQKDIEGLTQELREAQARIRQLENQIENMEDYTHEVHALRNFVYWEEQADNNFDRVPSLKTMTEFIQSKRIVIFGGYLNWQQKLKELLPTVEFVDVNEMNRDITRIHRVDAVFINTTVFAHAFYKKIMKELSKTETPLFYLNGQSNIEKTTLEIYKWLIE</sequence>
<protein>
    <recommendedName>
        <fullName evidence="4">DUF2325 domain-containing protein</fullName>
    </recommendedName>
</protein>
<name>A0ABM9EXL8_9BACI</name>
<gene>
    <name evidence="2" type="ORF">BACCIP111895_04621</name>
</gene>
<evidence type="ECO:0000256" key="1">
    <source>
        <dbReference type="SAM" id="Coils"/>
    </source>
</evidence>
<comment type="caution">
    <text evidence="2">The sequence shown here is derived from an EMBL/GenBank/DDBJ whole genome shotgun (WGS) entry which is preliminary data.</text>
</comment>
<reference evidence="2" key="1">
    <citation type="submission" date="2022-04" db="EMBL/GenBank/DDBJ databases">
        <authorList>
            <person name="Criscuolo A."/>
        </authorList>
    </citation>
    <scope>NUCLEOTIDE SEQUENCE</scope>
    <source>
        <strain evidence="2">CIP111895</strain>
    </source>
</reference>
<organism evidence="2 3">
    <name type="scientific">Neobacillus rhizosphaerae</name>
    <dbReference type="NCBI Taxonomy" id="2880965"/>
    <lineage>
        <taxon>Bacteria</taxon>
        <taxon>Bacillati</taxon>
        <taxon>Bacillota</taxon>
        <taxon>Bacilli</taxon>
        <taxon>Bacillales</taxon>
        <taxon>Bacillaceae</taxon>
        <taxon>Neobacillus</taxon>
    </lineage>
</organism>
<keyword evidence="1" id="KW-0175">Coiled coil</keyword>
<dbReference type="RefSeq" id="WP_248737642.1">
    <property type="nucleotide sequence ID" value="NZ_CALBWS010000047.1"/>
</dbReference>